<dbReference type="RefSeq" id="XP_052942273.1">
    <property type="nucleotide sequence ID" value="XM_053091279.1"/>
</dbReference>
<accession>A0AA38H2L9</accession>
<feature type="domain" description="BTB" evidence="2">
    <location>
        <begin position="39"/>
        <end position="84"/>
    </location>
</feature>
<organism evidence="3 4">
    <name type="scientific">Dioszegia hungarica</name>
    <dbReference type="NCBI Taxonomy" id="4972"/>
    <lineage>
        <taxon>Eukaryota</taxon>
        <taxon>Fungi</taxon>
        <taxon>Dikarya</taxon>
        <taxon>Basidiomycota</taxon>
        <taxon>Agaricomycotina</taxon>
        <taxon>Tremellomycetes</taxon>
        <taxon>Tremellales</taxon>
        <taxon>Bulleribasidiaceae</taxon>
        <taxon>Dioszegia</taxon>
    </lineage>
</organism>
<proteinExistence type="predicted"/>
<reference evidence="3" key="1">
    <citation type="journal article" date="2022" name="G3 (Bethesda)">
        <title>High quality genome of the basidiomycete yeast Dioszegia hungarica PDD-24b-2 isolated from cloud water.</title>
        <authorList>
            <person name="Jarrige D."/>
            <person name="Haridas S."/>
            <person name="Bleykasten-Grosshans C."/>
            <person name="Joly M."/>
            <person name="Nadalig T."/>
            <person name="Sancelme M."/>
            <person name="Vuilleumier S."/>
            <person name="Grigoriev I.V."/>
            <person name="Amato P."/>
            <person name="Bringel F."/>
        </authorList>
    </citation>
    <scope>NUCLEOTIDE SEQUENCE</scope>
    <source>
        <strain evidence="3">PDD-24b-2</strain>
    </source>
</reference>
<sequence>MQADSAAGSQKRLVPAKRRRGGSDAGKEKYDPQYNDEEADIILVSSDGVKFRVHSYYLKAVSSVFRSMLQDCSSVQGPEILLTD</sequence>
<dbReference type="AlphaFoldDB" id="A0AA38H2L9"/>
<evidence type="ECO:0000313" key="4">
    <source>
        <dbReference type="Proteomes" id="UP001164286"/>
    </source>
</evidence>
<gene>
    <name evidence="3" type="ORF">MKK02DRAFT_40799</name>
</gene>
<dbReference type="InterPro" id="IPR011333">
    <property type="entry name" value="SKP1/BTB/POZ_sf"/>
</dbReference>
<name>A0AA38H2L9_9TREE</name>
<protein>
    <recommendedName>
        <fullName evidence="2">BTB domain-containing protein</fullName>
    </recommendedName>
</protein>
<feature type="compositionally biased region" description="Basic and acidic residues" evidence="1">
    <location>
        <begin position="21"/>
        <end position="31"/>
    </location>
</feature>
<feature type="region of interest" description="Disordered" evidence="1">
    <location>
        <begin position="1"/>
        <end position="31"/>
    </location>
</feature>
<evidence type="ECO:0000256" key="1">
    <source>
        <dbReference type="SAM" id="MobiDB-lite"/>
    </source>
</evidence>
<keyword evidence="4" id="KW-1185">Reference proteome</keyword>
<dbReference type="PROSITE" id="PS50097">
    <property type="entry name" value="BTB"/>
    <property type="match status" value="1"/>
</dbReference>
<dbReference type="InterPro" id="IPR000210">
    <property type="entry name" value="BTB/POZ_dom"/>
</dbReference>
<dbReference type="Gene3D" id="3.30.710.10">
    <property type="entry name" value="Potassium Channel Kv1.1, Chain A"/>
    <property type="match status" value="1"/>
</dbReference>
<dbReference type="GeneID" id="77730484"/>
<dbReference type="Pfam" id="PF00651">
    <property type="entry name" value="BTB"/>
    <property type="match status" value="1"/>
</dbReference>
<dbReference type="EMBL" id="JAKWFO010000014">
    <property type="protein sequence ID" value="KAI9632496.1"/>
    <property type="molecule type" value="Genomic_DNA"/>
</dbReference>
<dbReference type="SUPFAM" id="SSF54695">
    <property type="entry name" value="POZ domain"/>
    <property type="match status" value="1"/>
</dbReference>
<evidence type="ECO:0000259" key="2">
    <source>
        <dbReference type="PROSITE" id="PS50097"/>
    </source>
</evidence>
<dbReference type="Proteomes" id="UP001164286">
    <property type="component" value="Unassembled WGS sequence"/>
</dbReference>
<comment type="caution">
    <text evidence="3">The sequence shown here is derived from an EMBL/GenBank/DDBJ whole genome shotgun (WGS) entry which is preliminary data.</text>
</comment>
<evidence type="ECO:0000313" key="3">
    <source>
        <dbReference type="EMBL" id="KAI9632496.1"/>
    </source>
</evidence>